<evidence type="ECO:0000259" key="6">
    <source>
        <dbReference type="PROSITE" id="PS51831"/>
    </source>
</evidence>
<dbReference type="KEGG" id="ppp:112293469"/>
<keyword evidence="4" id="KW-0547">Nucleotide-binding</keyword>
<dbReference type="RefSeq" id="XP_024398683.1">
    <property type="nucleotide sequence ID" value="XM_024542915.2"/>
</dbReference>
<feature type="domain" description="HD" evidence="6">
    <location>
        <begin position="351"/>
        <end position="455"/>
    </location>
</feature>
<reference evidence="7 9" key="2">
    <citation type="journal article" date="2018" name="Plant J.">
        <title>The Physcomitrella patens chromosome-scale assembly reveals moss genome structure and evolution.</title>
        <authorList>
            <person name="Lang D."/>
            <person name="Ullrich K.K."/>
            <person name="Murat F."/>
            <person name="Fuchs J."/>
            <person name="Jenkins J."/>
            <person name="Haas F.B."/>
            <person name="Piednoel M."/>
            <person name="Gundlach H."/>
            <person name="Van Bel M."/>
            <person name="Meyberg R."/>
            <person name="Vives C."/>
            <person name="Morata J."/>
            <person name="Symeonidi A."/>
            <person name="Hiss M."/>
            <person name="Muchero W."/>
            <person name="Kamisugi Y."/>
            <person name="Saleh O."/>
            <person name="Blanc G."/>
            <person name="Decker E.L."/>
            <person name="van Gessel N."/>
            <person name="Grimwood J."/>
            <person name="Hayes R.D."/>
            <person name="Graham S.W."/>
            <person name="Gunter L.E."/>
            <person name="McDaniel S.F."/>
            <person name="Hoernstein S.N.W."/>
            <person name="Larsson A."/>
            <person name="Li F.W."/>
            <person name="Perroud P.F."/>
            <person name="Phillips J."/>
            <person name="Ranjan P."/>
            <person name="Rokshar D.S."/>
            <person name="Rothfels C.J."/>
            <person name="Schneider L."/>
            <person name="Shu S."/>
            <person name="Stevenson D.W."/>
            <person name="Thummler F."/>
            <person name="Tillich M."/>
            <person name="Villarreal Aguilar J.C."/>
            <person name="Widiez T."/>
            <person name="Wong G.K."/>
            <person name="Wymore A."/>
            <person name="Zhang Y."/>
            <person name="Zimmer A.D."/>
            <person name="Quatrano R.S."/>
            <person name="Mayer K.F.X."/>
            <person name="Goodstein D."/>
            <person name="Casacuberta J.M."/>
            <person name="Vandepoele K."/>
            <person name="Reski R."/>
            <person name="Cuming A.C."/>
            <person name="Tuskan G.A."/>
            <person name="Maumus F."/>
            <person name="Salse J."/>
            <person name="Schmutz J."/>
            <person name="Rensing S.A."/>
        </authorList>
    </citation>
    <scope>NUCLEOTIDE SEQUENCE [LARGE SCALE GENOMIC DNA]</scope>
    <source>
        <strain evidence="8 9">cv. Gransden 2004</strain>
    </source>
</reference>
<dbReference type="Proteomes" id="UP000006727">
    <property type="component" value="Chromosome 16"/>
</dbReference>
<dbReference type="GO" id="GO:0015969">
    <property type="term" value="P:guanosine tetraphosphate metabolic process"/>
    <property type="evidence" value="ECO:0007669"/>
    <property type="project" value="InterPro"/>
</dbReference>
<dbReference type="SUPFAM" id="SSF81301">
    <property type="entry name" value="Nucleotidyltransferase"/>
    <property type="match status" value="1"/>
</dbReference>
<dbReference type="CDD" id="cd00077">
    <property type="entry name" value="HDc"/>
    <property type="match status" value="1"/>
</dbReference>
<evidence type="ECO:0000313" key="7">
    <source>
        <dbReference type="EMBL" id="PNR37737.1"/>
    </source>
</evidence>
<dbReference type="PROSITE" id="PS51831">
    <property type="entry name" value="HD"/>
    <property type="match status" value="1"/>
</dbReference>
<dbReference type="InterPro" id="IPR006674">
    <property type="entry name" value="HD_domain"/>
</dbReference>
<dbReference type="SMART" id="SM00471">
    <property type="entry name" value="HDc"/>
    <property type="match status" value="1"/>
</dbReference>
<dbReference type="SMART" id="SM00954">
    <property type="entry name" value="RelA_SpoT"/>
    <property type="match status" value="1"/>
</dbReference>
<dbReference type="InterPro" id="IPR003607">
    <property type="entry name" value="HD/PDEase_dom"/>
</dbReference>
<accession>A0A2K1J8A0</accession>
<dbReference type="Gene3D" id="1.10.3210.10">
    <property type="entry name" value="Hypothetical protein af1432"/>
    <property type="match status" value="1"/>
</dbReference>
<comment type="similarity">
    <text evidence="1">Belongs to the RelA/SpoT family.</text>
</comment>
<evidence type="ECO:0000256" key="4">
    <source>
        <dbReference type="ARBA" id="ARBA00023134"/>
    </source>
</evidence>
<dbReference type="EnsemblPlants" id="Pp3c16_12030V3.1">
    <property type="protein sequence ID" value="Pp3c16_12030V3.1"/>
    <property type="gene ID" value="Pp3c16_12030"/>
</dbReference>
<keyword evidence="3" id="KW-0346">Stress response</keyword>
<protein>
    <recommendedName>
        <fullName evidence="2">GTP diphosphokinase</fullName>
        <ecNumber evidence="2">2.7.6.5</ecNumber>
    </recommendedName>
</protein>
<organism evidence="7">
    <name type="scientific">Physcomitrium patens</name>
    <name type="common">Spreading-leaved earth moss</name>
    <name type="synonym">Physcomitrella patens</name>
    <dbReference type="NCBI Taxonomy" id="3218"/>
    <lineage>
        <taxon>Eukaryota</taxon>
        <taxon>Viridiplantae</taxon>
        <taxon>Streptophyta</taxon>
        <taxon>Embryophyta</taxon>
        <taxon>Bryophyta</taxon>
        <taxon>Bryophytina</taxon>
        <taxon>Bryopsida</taxon>
        <taxon>Funariidae</taxon>
        <taxon>Funariales</taxon>
        <taxon>Funariaceae</taxon>
        <taxon>Physcomitrium</taxon>
    </lineage>
</organism>
<gene>
    <name evidence="8" type="primary">LOC112293469</name>
    <name evidence="7" type="ORF">PHYPA_020846</name>
</gene>
<dbReference type="FunCoup" id="A0A2K1J8A0">
    <property type="interactions" value="876"/>
</dbReference>
<evidence type="ECO:0000256" key="1">
    <source>
        <dbReference type="ARBA" id="ARBA00007476"/>
    </source>
</evidence>
<reference evidence="7 9" key="1">
    <citation type="journal article" date="2008" name="Science">
        <title>The Physcomitrella genome reveals evolutionary insights into the conquest of land by plants.</title>
        <authorList>
            <person name="Rensing S."/>
            <person name="Lang D."/>
            <person name="Zimmer A."/>
            <person name="Terry A."/>
            <person name="Salamov A."/>
            <person name="Shapiro H."/>
            <person name="Nishiyama T."/>
            <person name="Perroud P.-F."/>
            <person name="Lindquist E."/>
            <person name="Kamisugi Y."/>
            <person name="Tanahashi T."/>
            <person name="Sakakibara K."/>
            <person name="Fujita T."/>
            <person name="Oishi K."/>
            <person name="Shin-I T."/>
            <person name="Kuroki Y."/>
            <person name="Toyoda A."/>
            <person name="Suzuki Y."/>
            <person name="Hashimoto A."/>
            <person name="Yamaguchi K."/>
            <person name="Sugano A."/>
            <person name="Kohara Y."/>
            <person name="Fujiyama A."/>
            <person name="Anterola A."/>
            <person name="Aoki S."/>
            <person name="Ashton N."/>
            <person name="Barbazuk W.B."/>
            <person name="Barker E."/>
            <person name="Bennetzen J."/>
            <person name="Bezanilla M."/>
            <person name="Blankenship R."/>
            <person name="Cho S.H."/>
            <person name="Dutcher S."/>
            <person name="Estelle M."/>
            <person name="Fawcett J.A."/>
            <person name="Gundlach H."/>
            <person name="Hanada K."/>
            <person name="Heyl A."/>
            <person name="Hicks K.A."/>
            <person name="Hugh J."/>
            <person name="Lohr M."/>
            <person name="Mayer K."/>
            <person name="Melkozernov A."/>
            <person name="Murata T."/>
            <person name="Nelson D."/>
            <person name="Pils B."/>
            <person name="Prigge M."/>
            <person name="Reiss B."/>
            <person name="Renner T."/>
            <person name="Rombauts S."/>
            <person name="Rushton P."/>
            <person name="Sanderfoot A."/>
            <person name="Schween G."/>
            <person name="Shiu S.-H."/>
            <person name="Stueber K."/>
            <person name="Theodoulou F.L."/>
            <person name="Tu H."/>
            <person name="Van de Peer Y."/>
            <person name="Verrier P.J."/>
            <person name="Waters E."/>
            <person name="Wood A."/>
            <person name="Yang L."/>
            <person name="Cove D."/>
            <person name="Cuming A."/>
            <person name="Hasebe M."/>
            <person name="Lucas S."/>
            <person name="Mishler D.B."/>
            <person name="Reski R."/>
            <person name="Grigoriev I."/>
            <person name="Quatrano R.S."/>
            <person name="Boore J.L."/>
        </authorList>
    </citation>
    <scope>NUCLEOTIDE SEQUENCE [LARGE SCALE GENOMIC DNA]</scope>
    <source>
        <strain evidence="8 9">cv. Gransden 2004</strain>
    </source>
</reference>
<dbReference type="CDD" id="cd05399">
    <property type="entry name" value="NT_Rel-Spo_like"/>
    <property type="match status" value="1"/>
</dbReference>
<dbReference type="Pfam" id="PF04607">
    <property type="entry name" value="RelA_SpoT"/>
    <property type="match status" value="1"/>
</dbReference>
<dbReference type="GO" id="GO:0005525">
    <property type="term" value="F:GTP binding"/>
    <property type="evidence" value="ECO:0007669"/>
    <property type="project" value="UniProtKB-KW"/>
</dbReference>
<evidence type="ECO:0000256" key="5">
    <source>
        <dbReference type="SAM" id="MobiDB-lite"/>
    </source>
</evidence>
<dbReference type="GO" id="GO:0008728">
    <property type="term" value="F:GTP diphosphokinase activity"/>
    <property type="evidence" value="ECO:0007669"/>
    <property type="project" value="UniProtKB-EC"/>
</dbReference>
<dbReference type="STRING" id="3218.A0A2K1J8A0"/>
<proteinExistence type="inferred from homology"/>
<dbReference type="SUPFAM" id="SSF109604">
    <property type="entry name" value="HD-domain/PDEase-like"/>
    <property type="match status" value="1"/>
</dbReference>
<dbReference type="EnsemblPlants" id="Pp3c16_12030V3.3">
    <property type="protein sequence ID" value="Pp3c16_12030V3.3"/>
    <property type="gene ID" value="Pp3c16_12030"/>
</dbReference>
<dbReference type="Gramene" id="Pp3c16_12030V3.1">
    <property type="protein sequence ID" value="Pp3c16_12030V3.1"/>
    <property type="gene ID" value="Pp3c16_12030"/>
</dbReference>
<dbReference type="PANTHER" id="PTHR21262">
    <property type="entry name" value="GUANOSINE-3',5'-BIS DIPHOSPHATE 3'-PYROPHOSPHOHYDROLASE"/>
    <property type="match status" value="1"/>
</dbReference>
<reference evidence="8" key="3">
    <citation type="submission" date="2020-12" db="UniProtKB">
        <authorList>
            <consortium name="EnsemblPlants"/>
        </authorList>
    </citation>
    <scope>IDENTIFICATION</scope>
</reference>
<dbReference type="AlphaFoldDB" id="A0A2K1J8A0"/>
<name>A0A2K1J8A0_PHYPA</name>
<sequence length="854" mass="94013">MVFLHMLGTMAMYSSSPPATWSTQCSVSSRPSSPAIDIEANLRGPQAHHHHSSKSMQGGLSSLFSSNVSRLSQHSGCDALDASPSNSCLVGSFKSSTHGEFAQSLTAWESHDSRPGAVNIPASSLKLKERSPISVLQGPISRSSGGYGSPGHSVSAWESPSCGGLPPLDPHVDRLSSRRRSSLSGERDRCIASRSVGFEVASTVTCAGDQHSRVMNRQPFEPQQTTSSTSEPVRVEGFGAGAVAYDSSPLDTLTLPLYTSGKTFGTQSHRESPEILEAREKMLRLAEEANGILPVTTEEAKVKTSAGTSADDLLKSAQARYKVFCDPVVVKAFRMAEEAHRGQFRRNGDTFLSHCVETALILAATGVGNTVVAAGLLHDAIDDSNLSLQLLRGALGEDVASLVSGVSKLSEFSQLARDSNTVRDPTEADSLRTMILAMVDVRVVLIKIADRLHNLRTLGALPYLKQIGIANETLEIFAPLANRLGIWSWKAELEDLCFKCLKPVEHQDLSARLSERCREGLVMSSIRDLDDALRNEGVQFVDLSGRPKNLYSIYKKMMKKKRTPEEILDVRGLRLIVSDENNCYEALQIVHKLWKQVPGKSKDYIAHSKPNGYKSLHTVVIGSDGYPLEVQIRTMKMHHQAEYGLAAHWRYKEDNTQHSAFSSERVEWARWVLTWHSEIMDTKLRVSPLGEDLKPPCPFPVHNKDCPYASTCCGPLFREDDPVFVIKMENERIVVLEMPPGSTVGDLVSMRKSDMDSFAVNSNYGHQKELRVQVNHQFVENLEQKLKMGDFVEVLSTVQAVVPGETPLGRSSSVEKPCGKIALEFQREQLRRLYSIDDSKTTSLERTPSVAGLM</sequence>
<evidence type="ECO:0000256" key="3">
    <source>
        <dbReference type="ARBA" id="ARBA00023016"/>
    </source>
</evidence>
<dbReference type="PANTHER" id="PTHR21262:SF0">
    <property type="entry name" value="GTP DIPHOSPHOKINASE RSH3, CHLOROPLASTIC-RELATED"/>
    <property type="match status" value="1"/>
</dbReference>
<dbReference type="FunFam" id="3.30.460.10:FF:000001">
    <property type="entry name" value="GTP pyrophosphokinase RelA"/>
    <property type="match status" value="1"/>
</dbReference>
<evidence type="ECO:0000256" key="2">
    <source>
        <dbReference type="ARBA" id="ARBA00013251"/>
    </source>
</evidence>
<dbReference type="Gene3D" id="3.30.460.10">
    <property type="entry name" value="Beta Polymerase, domain 2"/>
    <property type="match status" value="1"/>
</dbReference>
<evidence type="ECO:0000313" key="8">
    <source>
        <dbReference type="EnsemblPlants" id="Pp3c16_12030V3.1"/>
    </source>
</evidence>
<dbReference type="GO" id="GO:0009507">
    <property type="term" value="C:chloroplast"/>
    <property type="evidence" value="ECO:0000318"/>
    <property type="project" value="GO_Central"/>
</dbReference>
<dbReference type="InterPro" id="IPR007685">
    <property type="entry name" value="RelA_SpoT"/>
</dbReference>
<keyword evidence="4" id="KW-0342">GTP-binding</keyword>
<dbReference type="Gramene" id="Pp3c16_12030V3.3">
    <property type="protein sequence ID" value="Pp3c16_12030V3.3"/>
    <property type="gene ID" value="Pp3c16_12030"/>
</dbReference>
<dbReference type="InterPro" id="IPR043519">
    <property type="entry name" value="NT_sf"/>
</dbReference>
<evidence type="ECO:0000313" key="9">
    <source>
        <dbReference type="Proteomes" id="UP000006727"/>
    </source>
</evidence>
<dbReference type="GeneID" id="112293469"/>
<feature type="region of interest" description="Disordered" evidence="5">
    <location>
        <begin position="158"/>
        <end position="184"/>
    </location>
</feature>
<dbReference type="FunFam" id="1.10.3210.10:FF:000001">
    <property type="entry name" value="GTP pyrophosphokinase RelA"/>
    <property type="match status" value="1"/>
</dbReference>
<keyword evidence="9" id="KW-1185">Reference proteome</keyword>
<dbReference type="Pfam" id="PF13328">
    <property type="entry name" value="HD_4"/>
    <property type="match status" value="1"/>
</dbReference>
<dbReference type="EC" id="2.7.6.5" evidence="2"/>
<dbReference type="EMBL" id="ABEU02000016">
    <property type="protein sequence ID" value="PNR37737.1"/>
    <property type="molecule type" value="Genomic_DNA"/>
</dbReference>
<dbReference type="OMA" id="YISHPKF"/>
<dbReference type="OrthoDB" id="430679at2759"/>
<dbReference type="PaxDb" id="3218-PP1S15_323V6.1"/>